<gene>
    <name evidence="1" type="ORF">OPT61_g715</name>
</gene>
<accession>A0ACC2IT08</accession>
<evidence type="ECO:0000313" key="2">
    <source>
        <dbReference type="Proteomes" id="UP001153331"/>
    </source>
</evidence>
<organism evidence="1 2">
    <name type="scientific">Boeremia exigua</name>
    <dbReference type="NCBI Taxonomy" id="749465"/>
    <lineage>
        <taxon>Eukaryota</taxon>
        <taxon>Fungi</taxon>
        <taxon>Dikarya</taxon>
        <taxon>Ascomycota</taxon>
        <taxon>Pezizomycotina</taxon>
        <taxon>Dothideomycetes</taxon>
        <taxon>Pleosporomycetidae</taxon>
        <taxon>Pleosporales</taxon>
        <taxon>Pleosporineae</taxon>
        <taxon>Didymellaceae</taxon>
        <taxon>Boeremia</taxon>
    </lineage>
</organism>
<dbReference type="EMBL" id="JAPHNI010000024">
    <property type="protein sequence ID" value="KAJ8118274.1"/>
    <property type="molecule type" value="Genomic_DNA"/>
</dbReference>
<name>A0ACC2IT08_9PLEO</name>
<reference evidence="1" key="1">
    <citation type="submission" date="2022-11" db="EMBL/GenBank/DDBJ databases">
        <title>Genome Sequence of Boeremia exigua.</title>
        <authorList>
            <person name="Buettner E."/>
        </authorList>
    </citation>
    <scope>NUCLEOTIDE SEQUENCE</scope>
    <source>
        <strain evidence="1">CU02</strain>
    </source>
</reference>
<comment type="caution">
    <text evidence="1">The sequence shown here is derived from an EMBL/GenBank/DDBJ whole genome shotgun (WGS) entry which is preliminary data.</text>
</comment>
<keyword evidence="2" id="KW-1185">Reference proteome</keyword>
<sequence>MASFVSSTFTTGERRKKSITYGKLSRLAPPRPSLVDDNTPSSDQSDKHAAASSRPPAGTGGLAKSTRPSGSIRAPSAGPDVFDVPSEDEFDFQPPTTPAKRLVTQRSKVGGPSRGSVFNKRAAVPDRAASTIARPPQKSVVATSVGTQALPPQKQAKPRESEQEADVNPVVLPTRTTSQPKMPRVTEDQRRASPKRQQLQRSDTSPKDASRATTLGLPTRPATKGRPSTFASTTLSNKRGKSVVQQPITLDVFDVPSDDGEASVPMPKAPGGPSRNTSVGTAKRQRGSKTLLDEGSRKAPNNADHIGNLQNRKRKGSTSLAVAPKPIVEHLQATSKQQQQQQQRDRKIAKRQERVSPGNEPARARPAQQATIAETTVNKPRRTRTRTLPVASHPVISKGQSSPAILRRMLPTESDSMMSYENATTEVPASDDTMYDIPDPTTTPLRVTPLRKSTTSMPGSVTPRQKDLFSTLLGDSAAPKTPASALASLQLTDKKPKSLLGTLARSKSDISHSDQSRRPRLIDTLKDEDYSSEEDDSESDDAADNHFTEDVEMDNDKTPVQAKRTLVIGRDEADSQTNGATTADSQTSQTTSGAVTRPRLTYASHRSYLQEANSEGDLLGSMDLDDGWKLDSQTVSTDDEEPTSQPRTHHELRKHGQNTMFSWDMEESIREISNASNKSMQRSAMMDLCTKMTDAGFVNQLLDSGFMHKLLENMTSYDDVIFNFLAAAAVLFILDTKPAFLVVDQMNRSGIATMVVKIVDKDADILRIARDRKSNMSKIALESLADFRALVLASKAWPFTTLDKMSPQLLALRVIDLLFQSLRESGSTEVLLTAVDVSTVVNVCSKLSTRVEATPSSGHDVLALDLAVSALEIASFTDQNHSTWPVKILQQLSSALPVFFQNDTLMRTVEAMKLCMNLTNNKPKFCQPFCTQAFVGSLMGLIVARFGRLYTGERDPEDRAKLLADLTLGLGAMINLAELNDKVRLNAIRDTESVETLVKIFVSGAERADEASSVEESEISVVIGFLAVLLGMLCLNSNARTQIQALLPDQQLEVLLENMKQFARIHEHVDKRTANRFEGPEGQEALNNYNVRIMHVVRTLESAER</sequence>
<protein>
    <submittedName>
        <fullName evidence="1">Uncharacterized protein</fullName>
    </submittedName>
</protein>
<dbReference type="Proteomes" id="UP001153331">
    <property type="component" value="Unassembled WGS sequence"/>
</dbReference>
<evidence type="ECO:0000313" key="1">
    <source>
        <dbReference type="EMBL" id="KAJ8118274.1"/>
    </source>
</evidence>
<proteinExistence type="predicted"/>